<dbReference type="AlphaFoldDB" id="A0A819RP09"/>
<organism evidence="2 3">
    <name type="scientific">Rotaria sordida</name>
    <dbReference type="NCBI Taxonomy" id="392033"/>
    <lineage>
        <taxon>Eukaryota</taxon>
        <taxon>Metazoa</taxon>
        <taxon>Spiralia</taxon>
        <taxon>Gnathifera</taxon>
        <taxon>Rotifera</taxon>
        <taxon>Eurotatoria</taxon>
        <taxon>Bdelloidea</taxon>
        <taxon>Philodinida</taxon>
        <taxon>Philodinidae</taxon>
        <taxon>Rotaria</taxon>
    </lineage>
</organism>
<dbReference type="PROSITE" id="PS50181">
    <property type="entry name" value="FBOX"/>
    <property type="match status" value="1"/>
</dbReference>
<protein>
    <recommendedName>
        <fullName evidence="1">F-box domain-containing protein</fullName>
    </recommendedName>
</protein>
<reference evidence="2" key="1">
    <citation type="submission" date="2021-02" db="EMBL/GenBank/DDBJ databases">
        <authorList>
            <person name="Nowell W R."/>
        </authorList>
    </citation>
    <scope>NUCLEOTIDE SEQUENCE</scope>
</reference>
<feature type="domain" description="F-box" evidence="1">
    <location>
        <begin position="7"/>
        <end position="57"/>
    </location>
</feature>
<gene>
    <name evidence="2" type="ORF">OTI717_LOCUS31639</name>
</gene>
<evidence type="ECO:0000313" key="3">
    <source>
        <dbReference type="Proteomes" id="UP000663823"/>
    </source>
</evidence>
<dbReference type="Proteomes" id="UP000663823">
    <property type="component" value="Unassembled WGS sequence"/>
</dbReference>
<accession>A0A819RP09</accession>
<proteinExistence type="predicted"/>
<evidence type="ECO:0000313" key="2">
    <source>
        <dbReference type="EMBL" id="CAF4051011.1"/>
    </source>
</evidence>
<sequence>MTTSCNKSTLETLPDEILLQICKYLSCADILISFIGLNYRITQMITQYRHHISLHKISLFRSDYLCENMFPQIGSQVRSLLIDCCYSVLQDDLFIKYIAKKISITFPLLERISLVAYEDNQLIALLDSLHDLNHFVEIRLYSLFGISPANRSKIVRSLFQANNHRVTTILMDEESTFLRFQQNDSYLNIIRLRINLRARTDLSFLFHAVPNVQYLDVIIDENYYSSEAAFDQNLPPLLHLTNFELRSIMQPWTLEELLLLFAQLPIVKNLSLYLLTHDRRLVDEEQRPLPHIPRLSRLHRVSFYGSMPSDLKNSSILFNAAPNLVRLDLPFEFLWQLIENQQIHHVLGHQITSLFIHENTTSQSSITFSEKHVPTIASTFFRVDVLSVTLTHLRHSPIAVPNDNIVENSTEPNLPIDEDQQTNEVVSPDSIESMVICLLQEFKEHRLIGLGIRGNFCKKLQTDAKQWLQQNTILSDQRFEAVFNKQIDQLLIWM</sequence>
<evidence type="ECO:0000259" key="1">
    <source>
        <dbReference type="PROSITE" id="PS50181"/>
    </source>
</evidence>
<comment type="caution">
    <text evidence="2">The sequence shown here is derived from an EMBL/GenBank/DDBJ whole genome shotgun (WGS) entry which is preliminary data.</text>
</comment>
<dbReference type="EMBL" id="CAJOAX010009177">
    <property type="protein sequence ID" value="CAF4051011.1"/>
    <property type="molecule type" value="Genomic_DNA"/>
</dbReference>
<name>A0A819RP09_9BILA</name>
<dbReference type="InterPro" id="IPR001810">
    <property type="entry name" value="F-box_dom"/>
</dbReference>